<sequence length="58" mass="6475">MDFGQNLVGWLQVCVNGPRDQTIQFIHIEFVENGEVATRSLRQAKATDHFTLSGNGVE</sequence>
<feature type="domain" description="Alpha-L-rhamnosidase concanavalin-like" evidence="1">
    <location>
        <begin position="1"/>
        <end position="57"/>
    </location>
</feature>
<accession>A0A4V3UNU7</accession>
<evidence type="ECO:0000259" key="1">
    <source>
        <dbReference type="Pfam" id="PF05592"/>
    </source>
</evidence>
<proteinExistence type="predicted"/>
<dbReference type="Pfam" id="PF05592">
    <property type="entry name" value="Bac_rhamnosid"/>
    <property type="match status" value="1"/>
</dbReference>
<keyword evidence="3" id="KW-1185">Reference proteome</keyword>
<comment type="caution">
    <text evidence="2">The sequence shown here is derived from an EMBL/GenBank/DDBJ whole genome shotgun (WGS) entry which is preliminary data.</text>
</comment>
<dbReference type="PANTHER" id="PTHR33307:SF6">
    <property type="entry name" value="ALPHA-RHAMNOSIDASE (EUROFUNG)-RELATED"/>
    <property type="match status" value="1"/>
</dbReference>
<dbReference type="VEuPathDB" id="FungiDB:EYZ11_007924"/>
<dbReference type="Proteomes" id="UP000308092">
    <property type="component" value="Unassembled WGS sequence"/>
</dbReference>
<reference evidence="2 3" key="1">
    <citation type="submission" date="2019-03" db="EMBL/GenBank/DDBJ databases">
        <title>The genome sequence of a newly discovered highly antifungal drug resistant Aspergillus species, Aspergillus tanneri NIH 1004.</title>
        <authorList>
            <person name="Mounaud S."/>
            <person name="Singh I."/>
            <person name="Joardar V."/>
            <person name="Pakala S."/>
            <person name="Pakala S."/>
            <person name="Venepally P."/>
            <person name="Hoover J."/>
            <person name="Nierman W."/>
            <person name="Chung J."/>
            <person name="Losada L."/>
        </authorList>
    </citation>
    <scope>NUCLEOTIDE SEQUENCE [LARGE SCALE GENOMIC DNA]</scope>
    <source>
        <strain evidence="2 3">NIH1004</strain>
    </source>
</reference>
<dbReference type="PANTHER" id="PTHR33307">
    <property type="entry name" value="ALPHA-RHAMNOSIDASE (EUROFUNG)"/>
    <property type="match status" value="1"/>
</dbReference>
<protein>
    <recommendedName>
        <fullName evidence="1">Alpha-L-rhamnosidase concanavalin-like domain-containing protein</fullName>
    </recommendedName>
</protein>
<dbReference type="Gene3D" id="2.60.120.260">
    <property type="entry name" value="Galactose-binding domain-like"/>
    <property type="match status" value="1"/>
</dbReference>
<dbReference type="InterPro" id="IPR008902">
    <property type="entry name" value="Rhamnosid_concanavalin"/>
</dbReference>
<gene>
    <name evidence="2" type="ORF">EYZ11_007924</name>
</gene>
<dbReference type="EMBL" id="SOSA01000322">
    <property type="protein sequence ID" value="THC92594.1"/>
    <property type="molecule type" value="Genomic_DNA"/>
</dbReference>
<evidence type="ECO:0000313" key="3">
    <source>
        <dbReference type="Proteomes" id="UP000308092"/>
    </source>
</evidence>
<dbReference type="STRING" id="1220188.A0A4V3UNU7"/>
<dbReference type="InterPro" id="IPR016007">
    <property type="entry name" value="Alpha_rhamnosid"/>
</dbReference>
<organism evidence="2 3">
    <name type="scientific">Aspergillus tanneri</name>
    <dbReference type="NCBI Taxonomy" id="1220188"/>
    <lineage>
        <taxon>Eukaryota</taxon>
        <taxon>Fungi</taxon>
        <taxon>Dikarya</taxon>
        <taxon>Ascomycota</taxon>
        <taxon>Pezizomycotina</taxon>
        <taxon>Eurotiomycetes</taxon>
        <taxon>Eurotiomycetidae</taxon>
        <taxon>Eurotiales</taxon>
        <taxon>Aspergillaceae</taxon>
        <taxon>Aspergillus</taxon>
        <taxon>Aspergillus subgen. Circumdati</taxon>
    </lineage>
</organism>
<evidence type="ECO:0000313" key="2">
    <source>
        <dbReference type="EMBL" id="THC92594.1"/>
    </source>
</evidence>
<dbReference type="AlphaFoldDB" id="A0A4V3UNU7"/>
<name>A0A4V3UNU7_9EURO</name>